<keyword evidence="8" id="KW-0119">Carbohydrate metabolism</keyword>
<keyword evidence="3" id="KW-0136">Cellulose degradation</keyword>
<keyword evidence="17" id="KW-1185">Reference proteome</keyword>
<evidence type="ECO:0000256" key="9">
    <source>
        <dbReference type="ARBA" id="ARBA00023326"/>
    </source>
</evidence>
<comment type="catalytic activity">
    <reaction evidence="11">
        <text>[(1-&gt;4)-beta-D-glucosyl]n+m + reduced acceptor + O2 = 4-dehydro-beta-D-glucosyl-[(1-&gt;4)-beta-D-glucosyl]n-1 + [(1-&gt;4)-beta-D-glucosyl]m + acceptor + H2O.</text>
        <dbReference type="EC" id="1.14.99.56"/>
    </reaction>
</comment>
<feature type="compositionally biased region" description="Gly residues" evidence="13">
    <location>
        <begin position="252"/>
        <end position="266"/>
    </location>
</feature>
<evidence type="ECO:0000313" key="16">
    <source>
        <dbReference type="EMBL" id="KAJ3574602.1"/>
    </source>
</evidence>
<evidence type="ECO:0000256" key="13">
    <source>
        <dbReference type="SAM" id="MobiDB-lite"/>
    </source>
</evidence>
<evidence type="ECO:0000256" key="7">
    <source>
        <dbReference type="ARBA" id="ARBA00023157"/>
    </source>
</evidence>
<keyword evidence="14" id="KW-0732">Signal</keyword>
<evidence type="ECO:0000256" key="3">
    <source>
        <dbReference type="ARBA" id="ARBA00023001"/>
    </source>
</evidence>
<evidence type="ECO:0000256" key="10">
    <source>
        <dbReference type="ARBA" id="ARBA00044502"/>
    </source>
</evidence>
<evidence type="ECO:0000256" key="8">
    <source>
        <dbReference type="ARBA" id="ARBA00023277"/>
    </source>
</evidence>
<organism evidence="16 17">
    <name type="scientific">Leucocoprinus birnbaumii</name>
    <dbReference type="NCBI Taxonomy" id="56174"/>
    <lineage>
        <taxon>Eukaryota</taxon>
        <taxon>Fungi</taxon>
        <taxon>Dikarya</taxon>
        <taxon>Basidiomycota</taxon>
        <taxon>Agaricomycotina</taxon>
        <taxon>Agaricomycetes</taxon>
        <taxon>Agaricomycetidae</taxon>
        <taxon>Agaricales</taxon>
        <taxon>Agaricineae</taxon>
        <taxon>Agaricaceae</taxon>
        <taxon>Leucocoprinus</taxon>
    </lineage>
</organism>
<evidence type="ECO:0000256" key="4">
    <source>
        <dbReference type="ARBA" id="ARBA00023002"/>
    </source>
</evidence>
<dbReference type="PANTHER" id="PTHR33353:SF6">
    <property type="entry name" value="ENDOGLUCANASE IV"/>
    <property type="match status" value="1"/>
</dbReference>
<comment type="similarity">
    <text evidence="10">Belongs to the polysaccharide monooxygenase AA9 family.</text>
</comment>
<dbReference type="Gene3D" id="2.70.50.70">
    <property type="match status" value="1"/>
</dbReference>
<evidence type="ECO:0000259" key="15">
    <source>
        <dbReference type="Pfam" id="PF03443"/>
    </source>
</evidence>
<dbReference type="GO" id="GO:0046872">
    <property type="term" value="F:metal ion binding"/>
    <property type="evidence" value="ECO:0007669"/>
    <property type="project" value="UniProtKB-KW"/>
</dbReference>
<keyword evidence="2" id="KW-0479">Metal-binding</keyword>
<dbReference type="GO" id="GO:0030245">
    <property type="term" value="P:cellulose catabolic process"/>
    <property type="evidence" value="ECO:0007669"/>
    <property type="project" value="UniProtKB-KW"/>
</dbReference>
<keyword evidence="5" id="KW-0186">Copper</keyword>
<keyword evidence="4" id="KW-0560">Oxidoreductase</keyword>
<evidence type="ECO:0000256" key="6">
    <source>
        <dbReference type="ARBA" id="ARBA00023033"/>
    </source>
</evidence>
<dbReference type="PANTHER" id="PTHR33353">
    <property type="entry name" value="PUTATIVE (AFU_ORTHOLOGUE AFUA_1G12560)-RELATED"/>
    <property type="match status" value="1"/>
</dbReference>
<evidence type="ECO:0000256" key="5">
    <source>
        <dbReference type="ARBA" id="ARBA00023008"/>
    </source>
</evidence>
<keyword evidence="6" id="KW-0503">Monooxygenase</keyword>
<dbReference type="EC" id="1.14.99.56" evidence="12"/>
<comment type="cofactor">
    <cofactor evidence="1">
        <name>Cu(2+)</name>
        <dbReference type="ChEBI" id="CHEBI:29036"/>
    </cofactor>
</comment>
<protein>
    <recommendedName>
        <fullName evidence="12">lytic cellulose monooxygenase (C4-dehydrogenating)</fullName>
        <ecNumber evidence="12">1.14.99.56</ecNumber>
    </recommendedName>
</protein>
<feature type="signal peptide" evidence="14">
    <location>
        <begin position="1"/>
        <end position="19"/>
    </location>
</feature>
<accession>A0AAD5YXT7</accession>
<keyword evidence="9" id="KW-0624">Polysaccharide degradation</keyword>
<feature type="domain" description="Auxiliary Activity family 9 catalytic" evidence="15">
    <location>
        <begin position="20"/>
        <end position="227"/>
    </location>
</feature>
<dbReference type="EMBL" id="JANIEX010000063">
    <property type="protein sequence ID" value="KAJ3574602.1"/>
    <property type="molecule type" value="Genomic_DNA"/>
</dbReference>
<reference evidence="16" key="1">
    <citation type="submission" date="2022-07" db="EMBL/GenBank/DDBJ databases">
        <title>Genome Sequence of Leucocoprinus birnbaumii.</title>
        <authorList>
            <person name="Buettner E."/>
        </authorList>
    </citation>
    <scope>NUCLEOTIDE SEQUENCE</scope>
    <source>
        <strain evidence="16">VT141</strain>
    </source>
</reference>
<feature type="region of interest" description="Disordered" evidence="13">
    <location>
        <begin position="240"/>
        <end position="309"/>
    </location>
</feature>
<proteinExistence type="inferred from homology"/>
<evidence type="ECO:0000256" key="1">
    <source>
        <dbReference type="ARBA" id="ARBA00001973"/>
    </source>
</evidence>
<dbReference type="GO" id="GO:0004497">
    <property type="term" value="F:monooxygenase activity"/>
    <property type="evidence" value="ECO:0007669"/>
    <property type="project" value="UniProtKB-KW"/>
</dbReference>
<comment type="caution">
    <text evidence="16">The sequence shown here is derived from an EMBL/GenBank/DDBJ whole genome shotgun (WGS) entry which is preliminary data.</text>
</comment>
<evidence type="ECO:0000256" key="14">
    <source>
        <dbReference type="SAM" id="SignalP"/>
    </source>
</evidence>
<evidence type="ECO:0000256" key="12">
    <source>
        <dbReference type="ARBA" id="ARBA00047174"/>
    </source>
</evidence>
<dbReference type="InterPro" id="IPR049892">
    <property type="entry name" value="AA9"/>
</dbReference>
<dbReference type="Proteomes" id="UP001213000">
    <property type="component" value="Unassembled WGS sequence"/>
</dbReference>
<dbReference type="CDD" id="cd21175">
    <property type="entry name" value="LPMO_AA9"/>
    <property type="match status" value="1"/>
</dbReference>
<gene>
    <name evidence="16" type="ORF">NP233_g1662</name>
</gene>
<sequence>MKSSISLFVPLLAAASAYAHGYVADIDIAGKDYKGDVPAGDKNPSVIRQVSDISPVKGATNPDINCGLNASPAALNAHANPGDSIAFDWRGGDNTKWPHNTGPMLTYMASCGDQTCDKFDSTQAKWFKIEQIGQKSDGTWYQADLMQGKTADITLPSNIAPGNYLIRHEIIALHLADSKGGAEFYPSCAQLTVGGSGTGKPKDSELVSLPGAYSDTDPGILVNAYDSGLKYQFPGPPIASFVTESGDSTTGSTGGDSSDGGSGSGTGTASAGGSQPTSGSSSGSSSASKSKCKLKKGGSGSGSANSKRSLNVKYYPRHISRVMRNIAFGNGHSHIH</sequence>
<feature type="chain" id="PRO_5041935351" description="lytic cellulose monooxygenase (C4-dehydrogenating)" evidence="14">
    <location>
        <begin position="20"/>
        <end position="336"/>
    </location>
</feature>
<dbReference type="Pfam" id="PF03443">
    <property type="entry name" value="AA9"/>
    <property type="match status" value="1"/>
</dbReference>
<name>A0AAD5YXT7_9AGAR</name>
<dbReference type="AlphaFoldDB" id="A0AAD5YXT7"/>
<evidence type="ECO:0000256" key="11">
    <source>
        <dbReference type="ARBA" id="ARBA00045077"/>
    </source>
</evidence>
<evidence type="ECO:0000256" key="2">
    <source>
        <dbReference type="ARBA" id="ARBA00022723"/>
    </source>
</evidence>
<dbReference type="InterPro" id="IPR005103">
    <property type="entry name" value="AA9_LPMO"/>
</dbReference>
<evidence type="ECO:0000313" key="17">
    <source>
        <dbReference type="Proteomes" id="UP001213000"/>
    </source>
</evidence>
<keyword evidence="7" id="KW-1015">Disulfide bond</keyword>
<feature type="compositionally biased region" description="Low complexity" evidence="13">
    <location>
        <begin position="267"/>
        <end position="289"/>
    </location>
</feature>